<protein>
    <submittedName>
        <fullName evidence="1">Uncharacterized protein</fullName>
    </submittedName>
</protein>
<proteinExistence type="predicted"/>
<evidence type="ECO:0000313" key="1">
    <source>
        <dbReference type="EMBL" id="EPP38180.1"/>
    </source>
</evidence>
<dbReference type="EMBL" id="ATND01000002">
    <property type="protein sequence ID" value="EPP38180.1"/>
    <property type="molecule type" value="Genomic_DNA"/>
</dbReference>
<name>A0ABP2X5S4_9CHLA</name>
<accession>A0ABP2X5S4</accession>
<sequence length="39" mass="4755">MYAIHLNIKKSFRTNKKKLEKNKEIRKITRKPSSEIRIL</sequence>
<gene>
    <name evidence="1" type="ORF">CP10881SC42_0688</name>
</gene>
<reference evidence="1" key="1">
    <citation type="submission" date="2013-04" db="EMBL/GenBank/DDBJ databases">
        <title>Genome sequence of Chlamydia psittaci 10_881_SC42.</title>
        <authorList>
            <person name="Huot-Creasy H."/>
            <person name="McCracken C.L."/>
            <person name="Humphries M."/>
            <person name="Sachse K."/>
            <person name="Laroucau K."/>
            <person name="Bavoil P."/>
            <person name="Myers G.S."/>
        </authorList>
    </citation>
    <scope>NUCLEOTIDE SEQUENCE [LARGE SCALE GENOMIC DNA]</scope>
    <source>
        <strain evidence="1">10_881_SC42</strain>
    </source>
</reference>
<dbReference type="Proteomes" id="UP000014821">
    <property type="component" value="Unassembled WGS sequence"/>
</dbReference>
<organism evidence="1 2">
    <name type="scientific">Chlamydia avium</name>
    <dbReference type="NCBI Taxonomy" id="1457141"/>
    <lineage>
        <taxon>Bacteria</taxon>
        <taxon>Pseudomonadati</taxon>
        <taxon>Chlamydiota</taxon>
        <taxon>Chlamydiia</taxon>
        <taxon>Chlamydiales</taxon>
        <taxon>Chlamydiaceae</taxon>
        <taxon>Chlamydia/Chlamydophila group</taxon>
        <taxon>Chlamydia</taxon>
    </lineage>
</organism>
<keyword evidence="2" id="KW-1185">Reference proteome</keyword>
<evidence type="ECO:0000313" key="2">
    <source>
        <dbReference type="Proteomes" id="UP000014821"/>
    </source>
</evidence>
<comment type="caution">
    <text evidence="1">The sequence shown here is derived from an EMBL/GenBank/DDBJ whole genome shotgun (WGS) entry which is preliminary data.</text>
</comment>